<organism evidence="8 9">
    <name type="scientific">Perkinsus olseni</name>
    <name type="common">Perkinsus atlanticus</name>
    <dbReference type="NCBI Taxonomy" id="32597"/>
    <lineage>
        <taxon>Eukaryota</taxon>
        <taxon>Sar</taxon>
        <taxon>Alveolata</taxon>
        <taxon>Perkinsozoa</taxon>
        <taxon>Perkinsea</taxon>
        <taxon>Perkinsida</taxon>
        <taxon>Perkinsidae</taxon>
        <taxon>Perkinsus</taxon>
    </lineage>
</organism>
<accession>A0A7J6LQF3</accession>
<evidence type="ECO:0000313" key="8">
    <source>
        <dbReference type="EMBL" id="KAF4661535.1"/>
    </source>
</evidence>
<dbReference type="GO" id="GO:0006979">
    <property type="term" value="P:response to oxidative stress"/>
    <property type="evidence" value="ECO:0007669"/>
    <property type="project" value="InterPro"/>
</dbReference>
<sequence length="675" mass="75386">MEDFVDLKMREDVDSLGRVPIKRAPESRDPALCEVLKMEDLKPESLKRYGTLQLQLKKDFTIHKIGRLRAKSDISSEYPEKLKQILTRFFDPSMVVLDARSQVTDSQLCRIAICDHLRAVLNYSNAVRGTKYELSPQREDLEDIIYRPGKQKSRNSFRIKDGSRMAQASLESERAVQERPDMPRRATWDSPRKRYYMELDREAVGGVFGLRMITDGELADILQRAWMAKTSDSGILAKHVAAKIEAEFREGKWNALTDGNYQVRTPSLAAYIMATYTNPPLGRKPKDTKTLPESLDLCIIETVETRQTGGTVPRYSLTLKSDFSLYKIGLPDSTIDNPDELNIIWRRIREGVSRTQLTQRGMMLVDICRRMLLGYLIAGQESETSWPHGGPLTWKYLDILGGAEVEPGSIKFRVAVESVIGNSVVAFARMAAKQSNHIHTVARRPWLCLPCGDVNGQDNHSSGSTEPAGKRSGRLPTSKTVLEVDGSLDKGDEYFRAKLTPTQFKVLRQAATEPRGVTLAKGGWDDNYADGTYLCGACESALYDSSHKFDCGCGWPGYWTNIDGAVAERSETDGSGRTEILCAKCGSHLGHVFRGEGMGYPTDERHCVNGTSLSFKPRGSEEVKRSSYSGSPMATLIILVEICWHATPRREFHKGDKGERGVPAPPYPDMGDAHS</sequence>
<comment type="caution">
    <text evidence="8">The sequence shown here is derived from an EMBL/GenBank/DDBJ whole genome shotgun (WGS) entry which is preliminary data.</text>
</comment>
<evidence type="ECO:0000256" key="6">
    <source>
        <dbReference type="SAM" id="MobiDB-lite"/>
    </source>
</evidence>
<keyword evidence="4" id="KW-0862">Zinc</keyword>
<dbReference type="SUPFAM" id="SSF51316">
    <property type="entry name" value="Mss4-like"/>
    <property type="match status" value="1"/>
</dbReference>
<evidence type="ECO:0000256" key="4">
    <source>
        <dbReference type="ARBA" id="ARBA00022833"/>
    </source>
</evidence>
<dbReference type="Pfam" id="PF01641">
    <property type="entry name" value="SelR"/>
    <property type="match status" value="1"/>
</dbReference>
<dbReference type="PANTHER" id="PTHR46081">
    <property type="entry name" value="PEPTIDE METHIONINE SULFOXIDE REDUCTASE 2"/>
    <property type="match status" value="1"/>
</dbReference>
<dbReference type="AlphaFoldDB" id="A0A7J6LQF3"/>
<evidence type="ECO:0000256" key="1">
    <source>
        <dbReference type="ARBA" id="ARBA00001947"/>
    </source>
</evidence>
<dbReference type="EMBL" id="JABAHT010000195">
    <property type="protein sequence ID" value="KAF4661535.1"/>
    <property type="molecule type" value="Genomic_DNA"/>
</dbReference>
<feature type="region of interest" description="Disordered" evidence="6">
    <location>
        <begin position="652"/>
        <end position="675"/>
    </location>
</feature>
<dbReference type="Gene3D" id="2.170.150.20">
    <property type="entry name" value="Peptide methionine sulfoxide reductase"/>
    <property type="match status" value="1"/>
</dbReference>
<keyword evidence="5" id="KW-0560">Oxidoreductase</keyword>
<name>A0A7J6LQF3_PEROL</name>
<dbReference type="InterPro" id="IPR011057">
    <property type="entry name" value="Mss4-like_sf"/>
</dbReference>
<dbReference type="GO" id="GO:0033743">
    <property type="term" value="F:peptide-methionine (R)-S-oxide reductase activity"/>
    <property type="evidence" value="ECO:0007669"/>
    <property type="project" value="InterPro"/>
</dbReference>
<feature type="domain" description="MsrB" evidence="7">
    <location>
        <begin position="492"/>
        <end position="618"/>
    </location>
</feature>
<proteinExistence type="inferred from homology"/>
<evidence type="ECO:0000256" key="5">
    <source>
        <dbReference type="ARBA" id="ARBA00023002"/>
    </source>
</evidence>
<reference evidence="8 9" key="1">
    <citation type="submission" date="2020-04" db="EMBL/GenBank/DDBJ databases">
        <title>Perkinsus olseni comparative genomics.</title>
        <authorList>
            <person name="Bogema D.R."/>
        </authorList>
    </citation>
    <scope>NUCLEOTIDE SEQUENCE [LARGE SCALE GENOMIC DNA]</scope>
    <source>
        <strain evidence="8">ATCC PRA-179</strain>
    </source>
</reference>
<protein>
    <submittedName>
        <fullName evidence="8">Peptide methionine sulfoxide reductase B3</fullName>
    </submittedName>
</protein>
<comment type="similarity">
    <text evidence="2">Belongs to the MsrB Met sulfoxide reductase family.</text>
</comment>
<dbReference type="GO" id="GO:0046872">
    <property type="term" value="F:metal ion binding"/>
    <property type="evidence" value="ECO:0007669"/>
    <property type="project" value="UniProtKB-KW"/>
</dbReference>
<dbReference type="GO" id="GO:0030091">
    <property type="term" value="P:protein repair"/>
    <property type="evidence" value="ECO:0007669"/>
    <property type="project" value="InterPro"/>
</dbReference>
<dbReference type="PANTHER" id="PTHR46081:SF8">
    <property type="entry name" value="PEPTIDE METHIONINE SULFOXIDE REDUCTASE 2"/>
    <property type="match status" value="1"/>
</dbReference>
<gene>
    <name evidence="8" type="primary">MSRB3_1</name>
    <name evidence="8" type="ORF">FOZ61_003136</name>
</gene>
<evidence type="ECO:0000259" key="7">
    <source>
        <dbReference type="PROSITE" id="PS51790"/>
    </source>
</evidence>
<evidence type="ECO:0000256" key="3">
    <source>
        <dbReference type="ARBA" id="ARBA00022723"/>
    </source>
</evidence>
<keyword evidence="3" id="KW-0479">Metal-binding</keyword>
<comment type="cofactor">
    <cofactor evidence="1">
        <name>Zn(2+)</name>
        <dbReference type="ChEBI" id="CHEBI:29105"/>
    </cofactor>
</comment>
<dbReference type="InterPro" id="IPR028427">
    <property type="entry name" value="Met_Sox_Rdtase_MsrB"/>
</dbReference>
<dbReference type="PROSITE" id="PS51790">
    <property type="entry name" value="MSRB"/>
    <property type="match status" value="1"/>
</dbReference>
<dbReference type="Proteomes" id="UP000570595">
    <property type="component" value="Unassembled WGS sequence"/>
</dbReference>
<evidence type="ECO:0000313" key="9">
    <source>
        <dbReference type="Proteomes" id="UP000570595"/>
    </source>
</evidence>
<evidence type="ECO:0000256" key="2">
    <source>
        <dbReference type="ARBA" id="ARBA00007174"/>
    </source>
</evidence>
<dbReference type="OrthoDB" id="44061at2759"/>
<dbReference type="InterPro" id="IPR002579">
    <property type="entry name" value="Met_Sox_Rdtase_MsrB_dom"/>
</dbReference>